<dbReference type="AlphaFoldDB" id="A0A2V2ZM79"/>
<evidence type="ECO:0000313" key="2">
    <source>
        <dbReference type="Proteomes" id="UP000247150"/>
    </source>
</evidence>
<gene>
    <name evidence="1" type="ORF">DFO73_11584</name>
</gene>
<organism evidence="1 2">
    <name type="scientific">Cytobacillus oceanisediminis</name>
    <dbReference type="NCBI Taxonomy" id="665099"/>
    <lineage>
        <taxon>Bacteria</taxon>
        <taxon>Bacillati</taxon>
        <taxon>Bacillota</taxon>
        <taxon>Bacilli</taxon>
        <taxon>Bacillales</taxon>
        <taxon>Bacillaceae</taxon>
        <taxon>Cytobacillus</taxon>
    </lineage>
</organism>
<accession>A0A2V2ZM79</accession>
<protein>
    <submittedName>
        <fullName evidence="1">Uncharacterized protein</fullName>
    </submittedName>
</protein>
<name>A0A2V2ZM79_9BACI</name>
<sequence>MMWMRFLMIGLFSLTASSLFFYQGTEIYHAFVEYFKQK</sequence>
<dbReference type="EMBL" id="QGTW01000015">
    <property type="protein sequence ID" value="PWW20507.1"/>
    <property type="molecule type" value="Genomic_DNA"/>
</dbReference>
<evidence type="ECO:0000313" key="1">
    <source>
        <dbReference type="EMBL" id="PWW20507.1"/>
    </source>
</evidence>
<dbReference type="Proteomes" id="UP000247150">
    <property type="component" value="Unassembled WGS sequence"/>
</dbReference>
<reference evidence="1 2" key="1">
    <citation type="submission" date="2018-05" db="EMBL/GenBank/DDBJ databases">
        <title>Freshwater and sediment microbial communities from various areas in North America, analyzing microbe dynamics in response to fracking.</title>
        <authorList>
            <person name="Lamendella R."/>
        </authorList>
    </citation>
    <scope>NUCLEOTIDE SEQUENCE [LARGE SCALE GENOMIC DNA]</scope>
    <source>
        <strain evidence="1 2">15_TX</strain>
    </source>
</reference>
<proteinExistence type="predicted"/>
<comment type="caution">
    <text evidence="1">The sequence shown here is derived from an EMBL/GenBank/DDBJ whole genome shotgun (WGS) entry which is preliminary data.</text>
</comment>